<evidence type="ECO:0000313" key="1">
    <source>
        <dbReference type="EMBL" id="MBB5868556.1"/>
    </source>
</evidence>
<dbReference type="Proteomes" id="UP000587527">
    <property type="component" value="Unassembled WGS sequence"/>
</dbReference>
<reference evidence="1 2" key="1">
    <citation type="submission" date="2020-08" db="EMBL/GenBank/DDBJ databases">
        <title>Sequencing the genomes of 1000 actinobacteria strains.</title>
        <authorList>
            <person name="Klenk H.-P."/>
        </authorList>
    </citation>
    <scope>NUCLEOTIDE SEQUENCE [LARGE SCALE GENOMIC DNA]</scope>
    <source>
        <strain evidence="1 2">DSM 45362</strain>
    </source>
</reference>
<gene>
    <name evidence="1" type="ORF">F4553_001935</name>
</gene>
<evidence type="ECO:0000313" key="2">
    <source>
        <dbReference type="Proteomes" id="UP000587527"/>
    </source>
</evidence>
<dbReference type="RefSeq" id="WP_184834593.1">
    <property type="nucleotide sequence ID" value="NZ_JACHMN010000002.1"/>
</dbReference>
<name>A0A841BMR5_9ACTN</name>
<keyword evidence="2" id="KW-1185">Reference proteome</keyword>
<organism evidence="1 2">
    <name type="scientific">Allocatelliglobosispora scoriae</name>
    <dbReference type="NCBI Taxonomy" id="643052"/>
    <lineage>
        <taxon>Bacteria</taxon>
        <taxon>Bacillati</taxon>
        <taxon>Actinomycetota</taxon>
        <taxon>Actinomycetes</taxon>
        <taxon>Micromonosporales</taxon>
        <taxon>Micromonosporaceae</taxon>
        <taxon>Allocatelliglobosispora</taxon>
    </lineage>
</organism>
<proteinExistence type="predicted"/>
<accession>A0A841BMR5</accession>
<dbReference type="AlphaFoldDB" id="A0A841BMR5"/>
<comment type="caution">
    <text evidence="1">The sequence shown here is derived from an EMBL/GenBank/DDBJ whole genome shotgun (WGS) entry which is preliminary data.</text>
</comment>
<protein>
    <submittedName>
        <fullName evidence="1">Uncharacterized protein</fullName>
    </submittedName>
</protein>
<sequence>MSEGYVPPIRLGPDVARAWSLGPTGDAIWDEFPEVRPAMKQLICEGIEYSINANKALAPVEPYAFLVHCLGPYLDSHTGGPSYWGALARMLWRCLRYEGPANESERYNMQVYVLDRFDPGVLRENLRKVDPAVADYVDYIFPEWWTAE</sequence>
<dbReference type="EMBL" id="JACHMN010000002">
    <property type="protein sequence ID" value="MBB5868556.1"/>
    <property type="molecule type" value="Genomic_DNA"/>
</dbReference>